<dbReference type="EMBL" id="JBJJXI010000059">
    <property type="protein sequence ID" value="KAL3398560.1"/>
    <property type="molecule type" value="Genomic_DNA"/>
</dbReference>
<protein>
    <submittedName>
        <fullName evidence="2">Uncharacterized protein</fullName>
    </submittedName>
</protein>
<evidence type="ECO:0000256" key="1">
    <source>
        <dbReference type="SAM" id="MobiDB-lite"/>
    </source>
</evidence>
<sequence>MHARHSEKRRTRTRTQTQPSTSLFSSTMVIRAAHELKRDGWRKKRLQKIKHVPRQLQPEYVRRVSCIRTYV</sequence>
<dbReference type="AlphaFoldDB" id="A0ABD2X067"/>
<feature type="region of interest" description="Disordered" evidence="1">
    <location>
        <begin position="1"/>
        <end position="23"/>
    </location>
</feature>
<gene>
    <name evidence="2" type="ORF">TKK_007702</name>
</gene>
<proteinExistence type="predicted"/>
<keyword evidence="3" id="KW-1185">Reference proteome</keyword>
<dbReference type="Proteomes" id="UP001627154">
    <property type="component" value="Unassembled WGS sequence"/>
</dbReference>
<evidence type="ECO:0000313" key="3">
    <source>
        <dbReference type="Proteomes" id="UP001627154"/>
    </source>
</evidence>
<accession>A0ABD2X067</accession>
<name>A0ABD2X067_9HYME</name>
<reference evidence="2 3" key="1">
    <citation type="journal article" date="2024" name="bioRxiv">
        <title>A reference genome for Trichogramma kaykai: A tiny desert-dwelling parasitoid wasp with competing sex-ratio distorters.</title>
        <authorList>
            <person name="Culotta J."/>
            <person name="Lindsey A.R."/>
        </authorList>
    </citation>
    <scope>NUCLEOTIDE SEQUENCE [LARGE SCALE GENOMIC DNA]</scope>
    <source>
        <strain evidence="2 3">KSX58</strain>
    </source>
</reference>
<comment type="caution">
    <text evidence="2">The sequence shown here is derived from an EMBL/GenBank/DDBJ whole genome shotgun (WGS) entry which is preliminary data.</text>
</comment>
<evidence type="ECO:0000313" key="2">
    <source>
        <dbReference type="EMBL" id="KAL3398560.1"/>
    </source>
</evidence>
<feature type="compositionally biased region" description="Basic residues" evidence="1">
    <location>
        <begin position="1"/>
        <end position="13"/>
    </location>
</feature>
<organism evidence="2 3">
    <name type="scientific">Trichogramma kaykai</name>
    <dbReference type="NCBI Taxonomy" id="54128"/>
    <lineage>
        <taxon>Eukaryota</taxon>
        <taxon>Metazoa</taxon>
        <taxon>Ecdysozoa</taxon>
        <taxon>Arthropoda</taxon>
        <taxon>Hexapoda</taxon>
        <taxon>Insecta</taxon>
        <taxon>Pterygota</taxon>
        <taxon>Neoptera</taxon>
        <taxon>Endopterygota</taxon>
        <taxon>Hymenoptera</taxon>
        <taxon>Apocrita</taxon>
        <taxon>Proctotrupomorpha</taxon>
        <taxon>Chalcidoidea</taxon>
        <taxon>Trichogrammatidae</taxon>
        <taxon>Trichogramma</taxon>
    </lineage>
</organism>